<dbReference type="GO" id="GO:0016757">
    <property type="term" value="F:glycosyltransferase activity"/>
    <property type="evidence" value="ECO:0007669"/>
    <property type="project" value="InterPro"/>
</dbReference>
<evidence type="ECO:0000259" key="3">
    <source>
        <dbReference type="Pfam" id="PF13439"/>
    </source>
</evidence>
<evidence type="ECO:0000259" key="2">
    <source>
        <dbReference type="Pfam" id="PF00534"/>
    </source>
</evidence>
<dbReference type="OrthoDB" id="9816424at2"/>
<dbReference type="Proteomes" id="UP000198823">
    <property type="component" value="Unassembled WGS sequence"/>
</dbReference>
<organism evidence="4 5">
    <name type="scientific">Bhargavaea beijingensis</name>
    <dbReference type="NCBI Taxonomy" id="426756"/>
    <lineage>
        <taxon>Bacteria</taxon>
        <taxon>Bacillati</taxon>
        <taxon>Bacillota</taxon>
        <taxon>Bacilli</taxon>
        <taxon>Bacillales</taxon>
        <taxon>Caryophanaceae</taxon>
        <taxon>Bhargavaea</taxon>
    </lineage>
</organism>
<dbReference type="RefSeq" id="WP_092094440.1">
    <property type="nucleotide sequence ID" value="NZ_FNAR01000002.1"/>
</dbReference>
<gene>
    <name evidence="4" type="ORF">SAMN04488126_102257</name>
</gene>
<dbReference type="EMBL" id="FNAR01000002">
    <property type="protein sequence ID" value="SDD99335.1"/>
    <property type="molecule type" value="Genomic_DNA"/>
</dbReference>
<evidence type="ECO:0000313" key="5">
    <source>
        <dbReference type="Proteomes" id="UP000198823"/>
    </source>
</evidence>
<feature type="domain" description="Glycosyltransferase subfamily 4-like N-terminal" evidence="3">
    <location>
        <begin position="29"/>
        <end position="198"/>
    </location>
</feature>
<keyword evidence="1 4" id="KW-0808">Transferase</keyword>
<dbReference type="InterPro" id="IPR028098">
    <property type="entry name" value="Glyco_trans_4-like_N"/>
</dbReference>
<dbReference type="CDD" id="cd03801">
    <property type="entry name" value="GT4_PimA-like"/>
    <property type="match status" value="1"/>
</dbReference>
<dbReference type="InterPro" id="IPR001296">
    <property type="entry name" value="Glyco_trans_1"/>
</dbReference>
<sequence>MKIVHLCLSSFYIDEFGYQENLIPKYNKKDGHEVTIIASTFTYNKTNGEPSTVDVGEYINNDGVKVIRVDYKYNFWGFFNDKIKIFDGTYQLLERENPDIIFCHGIQFLDLYNVTKYVEKHPNCKLIADTHATEANSGKNFISRELLHKIIYKRAIQKSLKNIEKIYAIAPGCKYFAEEMYSIPSSKIEYLFLGADTDEINFENQNKIRNKIRNDLNIAAEDFVVITGGKITKRKNIDALLSAIKKIDKDNIKVIIFGAINTNIKEKLLQKIHQDKRVSFIGWIDSKDVYNYYLASDLAVFPGSKSALWEQAICCGLPLICKEWSGMKYVDVGGNCIFWDNDIEELRMNIESLMEDTKKYESMRSIALTKGYETFSYEIISRKALS</sequence>
<dbReference type="GO" id="GO:0009103">
    <property type="term" value="P:lipopolysaccharide biosynthetic process"/>
    <property type="evidence" value="ECO:0007669"/>
    <property type="project" value="TreeGrafter"/>
</dbReference>
<evidence type="ECO:0000256" key="1">
    <source>
        <dbReference type="ARBA" id="ARBA00022679"/>
    </source>
</evidence>
<feature type="domain" description="Glycosyl transferase family 1" evidence="2">
    <location>
        <begin position="209"/>
        <end position="365"/>
    </location>
</feature>
<dbReference type="Pfam" id="PF13439">
    <property type="entry name" value="Glyco_transf_4"/>
    <property type="match status" value="1"/>
</dbReference>
<dbReference type="PANTHER" id="PTHR46401">
    <property type="entry name" value="GLYCOSYLTRANSFERASE WBBK-RELATED"/>
    <property type="match status" value="1"/>
</dbReference>
<accession>A0A1G6ZBU6</accession>
<dbReference type="Pfam" id="PF00534">
    <property type="entry name" value="Glycos_transf_1"/>
    <property type="match status" value="1"/>
</dbReference>
<proteinExistence type="predicted"/>
<dbReference type="STRING" id="426756.SAMN04488126_102257"/>
<reference evidence="4 5" key="1">
    <citation type="submission" date="2016-10" db="EMBL/GenBank/DDBJ databases">
        <authorList>
            <person name="de Groot N.N."/>
        </authorList>
    </citation>
    <scope>NUCLEOTIDE SEQUENCE [LARGE SCALE GENOMIC DNA]</scope>
    <source>
        <strain evidence="4 5">CGMCC 1.6762</strain>
    </source>
</reference>
<dbReference type="AlphaFoldDB" id="A0A1G6ZBU6"/>
<name>A0A1G6ZBU6_9BACL</name>
<evidence type="ECO:0000313" key="4">
    <source>
        <dbReference type="EMBL" id="SDD99335.1"/>
    </source>
</evidence>
<dbReference type="Gene3D" id="3.40.50.2000">
    <property type="entry name" value="Glycogen Phosphorylase B"/>
    <property type="match status" value="2"/>
</dbReference>
<protein>
    <submittedName>
        <fullName evidence="4">Glycosyltransferase involved in cell wall bisynthesis</fullName>
    </submittedName>
</protein>
<dbReference type="PANTHER" id="PTHR46401:SF2">
    <property type="entry name" value="GLYCOSYLTRANSFERASE WBBK-RELATED"/>
    <property type="match status" value="1"/>
</dbReference>
<dbReference type="SUPFAM" id="SSF53756">
    <property type="entry name" value="UDP-Glycosyltransferase/glycogen phosphorylase"/>
    <property type="match status" value="1"/>
</dbReference>